<accession>A0A6C0ARN7</accession>
<evidence type="ECO:0000259" key="1">
    <source>
        <dbReference type="PROSITE" id="PS01159"/>
    </source>
</evidence>
<dbReference type="InterPro" id="IPR001202">
    <property type="entry name" value="WW_dom"/>
</dbReference>
<dbReference type="PROSITE" id="PS01159">
    <property type="entry name" value="WW_DOMAIN_1"/>
    <property type="match status" value="1"/>
</dbReference>
<proteinExistence type="predicted"/>
<sequence length="192" mass="22654">MSVTTFFSSPFEIPYDTPLNMPIAASPYNNDDDKNNHDKKIQTFAKVEPEYEELDGYDWDDGTCTTDPSAWEYWVWEKHIEYNTGKAYYYSPHYDISTYDVPQREGPPEEYEEVVIKDSGATVWEKRYRKTAVFPHSETYYCCKITGEIRTEMPTRGYVQVVREYETIDHKGVRRNYTSIQFPKLPPLLFSN</sequence>
<name>A0A6C0ARN7_9ZZZZ</name>
<protein>
    <recommendedName>
        <fullName evidence="1">WW domain-containing protein</fullName>
    </recommendedName>
</protein>
<dbReference type="EMBL" id="MN740803">
    <property type="protein sequence ID" value="QHS82464.1"/>
    <property type="molecule type" value="Genomic_DNA"/>
</dbReference>
<reference evidence="2" key="1">
    <citation type="journal article" date="2020" name="Nature">
        <title>Giant virus diversity and host interactions through global metagenomics.</title>
        <authorList>
            <person name="Schulz F."/>
            <person name="Roux S."/>
            <person name="Paez-Espino D."/>
            <person name="Jungbluth S."/>
            <person name="Walsh D.A."/>
            <person name="Denef V.J."/>
            <person name="McMahon K.D."/>
            <person name="Konstantinidis K.T."/>
            <person name="Eloe-Fadrosh E.A."/>
            <person name="Kyrpides N.C."/>
            <person name="Woyke T."/>
        </authorList>
    </citation>
    <scope>NUCLEOTIDE SEQUENCE</scope>
    <source>
        <strain evidence="2">GVMAG-S-1101171-111</strain>
    </source>
</reference>
<dbReference type="AlphaFoldDB" id="A0A6C0ARN7"/>
<evidence type="ECO:0000313" key="2">
    <source>
        <dbReference type="EMBL" id="QHS82464.1"/>
    </source>
</evidence>
<organism evidence="2">
    <name type="scientific">viral metagenome</name>
    <dbReference type="NCBI Taxonomy" id="1070528"/>
    <lineage>
        <taxon>unclassified sequences</taxon>
        <taxon>metagenomes</taxon>
        <taxon>organismal metagenomes</taxon>
    </lineage>
</organism>
<feature type="domain" description="WW" evidence="1">
    <location>
        <begin position="76"/>
        <end position="102"/>
    </location>
</feature>